<sequence length="229" mass="26157">MTTRKIKVSWVIVVFVDSKDYSVVPTKWLVQNDTDNLENSSVQFCKWPLGRVTSTDIHDALDPEPTWFEYGVKIVGGNKTYDNFKKAWHTRVEKESENEEVQLMTKRKRSIFDLSDGSTDEDHSGYCITPASTSALNLPSYEKDVQYTELQPVNSSPLLKQCTMQPNKTLPSLLSDQMSKKSSVDQLPYYDQSSSVYQPPQDEQYTSAQNIQQLYTTPNTNTYGNIIKL</sequence>
<reference evidence="1 2" key="1">
    <citation type="submission" date="2023-01" db="EMBL/GenBank/DDBJ databases">
        <authorList>
            <person name="Whitehead M."/>
        </authorList>
    </citation>
    <scope>NUCLEOTIDE SEQUENCE [LARGE SCALE GENOMIC DNA]</scope>
</reference>
<comment type="caution">
    <text evidence="1">The sequence shown here is derived from an EMBL/GenBank/DDBJ whole genome shotgun (WGS) entry which is preliminary data.</text>
</comment>
<dbReference type="Proteomes" id="UP001160148">
    <property type="component" value="Unassembled WGS sequence"/>
</dbReference>
<gene>
    <name evidence="1" type="ORF">MEUPH1_LOCUS12602</name>
</gene>
<protein>
    <recommendedName>
        <fullName evidence="3">DUF4806 domain-containing protein</fullName>
    </recommendedName>
</protein>
<proteinExistence type="predicted"/>
<accession>A0AAV0WMG3</accession>
<keyword evidence="2" id="KW-1185">Reference proteome</keyword>
<dbReference type="EMBL" id="CARXXK010000002">
    <property type="protein sequence ID" value="CAI6356919.1"/>
    <property type="molecule type" value="Genomic_DNA"/>
</dbReference>
<organism evidence="1 2">
    <name type="scientific">Macrosiphum euphorbiae</name>
    <name type="common">potato aphid</name>
    <dbReference type="NCBI Taxonomy" id="13131"/>
    <lineage>
        <taxon>Eukaryota</taxon>
        <taxon>Metazoa</taxon>
        <taxon>Ecdysozoa</taxon>
        <taxon>Arthropoda</taxon>
        <taxon>Hexapoda</taxon>
        <taxon>Insecta</taxon>
        <taxon>Pterygota</taxon>
        <taxon>Neoptera</taxon>
        <taxon>Paraneoptera</taxon>
        <taxon>Hemiptera</taxon>
        <taxon>Sternorrhyncha</taxon>
        <taxon>Aphidomorpha</taxon>
        <taxon>Aphidoidea</taxon>
        <taxon>Aphididae</taxon>
        <taxon>Macrosiphini</taxon>
        <taxon>Macrosiphum</taxon>
    </lineage>
</organism>
<evidence type="ECO:0000313" key="2">
    <source>
        <dbReference type="Proteomes" id="UP001160148"/>
    </source>
</evidence>
<evidence type="ECO:0008006" key="3">
    <source>
        <dbReference type="Google" id="ProtNLM"/>
    </source>
</evidence>
<evidence type="ECO:0000313" key="1">
    <source>
        <dbReference type="EMBL" id="CAI6356919.1"/>
    </source>
</evidence>
<dbReference type="AlphaFoldDB" id="A0AAV0WMG3"/>
<name>A0AAV0WMG3_9HEMI</name>